<organism evidence="1 2">
    <name type="scientific">Pedobacter helvus</name>
    <dbReference type="NCBI Taxonomy" id="2563444"/>
    <lineage>
        <taxon>Bacteria</taxon>
        <taxon>Pseudomonadati</taxon>
        <taxon>Bacteroidota</taxon>
        <taxon>Sphingobacteriia</taxon>
        <taxon>Sphingobacteriales</taxon>
        <taxon>Sphingobacteriaceae</taxon>
        <taxon>Pedobacter</taxon>
    </lineage>
</organism>
<proteinExistence type="predicted"/>
<dbReference type="EMBL" id="SRMP02000029">
    <property type="protein sequence ID" value="MFN0292665.1"/>
    <property type="molecule type" value="Genomic_DNA"/>
</dbReference>
<dbReference type="Proteomes" id="UP001517367">
    <property type="component" value="Unassembled WGS sequence"/>
</dbReference>
<reference evidence="1 2" key="1">
    <citation type="submission" date="2024-12" db="EMBL/GenBank/DDBJ databases">
        <authorList>
            <person name="Hu S."/>
        </authorList>
    </citation>
    <scope>NUCLEOTIDE SEQUENCE [LARGE SCALE GENOMIC DNA]</scope>
    <source>
        <strain evidence="1 2">P-25</strain>
    </source>
</reference>
<dbReference type="RefSeq" id="WP_138731239.1">
    <property type="nucleotide sequence ID" value="NZ_SRMP02000029.1"/>
</dbReference>
<comment type="caution">
    <text evidence="1">The sequence shown here is derived from an EMBL/GenBank/DDBJ whole genome shotgun (WGS) entry which is preliminary data.</text>
</comment>
<evidence type="ECO:0000313" key="1">
    <source>
        <dbReference type="EMBL" id="MFN0292665.1"/>
    </source>
</evidence>
<sequence length="156" mass="18309">MTEISNIYNLGHYDNYIIHNFVVDHCGIDLSKLGQKTSEIILKVDLEGENLIDINLVRSEINLTINFIQNYYSFPDDRPIWHRINVIDQAINQYIGVGFLSLENDWLNFIINYLDIDRAEQSGDTILTIFDRNFNWSVSFTLIQDDSILKIEKYEK</sequence>
<gene>
    <name evidence="1" type="ORF">E5L68_014790</name>
</gene>
<accession>A0ABW9JJP5</accession>
<name>A0ABW9JJP5_9SPHI</name>
<protein>
    <submittedName>
        <fullName evidence="1">Uncharacterized protein</fullName>
    </submittedName>
</protein>
<evidence type="ECO:0000313" key="2">
    <source>
        <dbReference type="Proteomes" id="UP001517367"/>
    </source>
</evidence>
<keyword evidence="2" id="KW-1185">Reference proteome</keyword>